<dbReference type="GO" id="GO:0048769">
    <property type="term" value="P:sarcomerogenesis"/>
    <property type="evidence" value="ECO:0007669"/>
    <property type="project" value="TreeGrafter"/>
</dbReference>
<sequence>MLIQLNEIKLVLVTLSTGYLPHRTAVNQPETPTNLSQPRTSNRELVNSLTSLSTILYTHKINSLNSGDVYLVNAHCDVKEKDQEKKESYQATWLDLVMETRPEQQTTLFENDSLRKETYKQKQVVLFLVQRNPSQRIKMGTRGGMLKEYQLPYKNALRVPIFTPSKAASPKDLYRSPSPSEYKSIMEFETIAKGVCSDKQEIFEITKDLPKVSQPIRVNFRASSLISPTRDFSHSFRG</sequence>
<dbReference type="InterPro" id="IPR023111">
    <property type="entry name" value="Titin-like_dom_sf"/>
</dbReference>
<protein>
    <submittedName>
        <fullName evidence="1">Uncharacterized protein</fullName>
    </submittedName>
</protein>
<dbReference type="GO" id="GO:0031432">
    <property type="term" value="F:titin binding"/>
    <property type="evidence" value="ECO:0007669"/>
    <property type="project" value="TreeGrafter"/>
</dbReference>
<dbReference type="GO" id="GO:0030674">
    <property type="term" value="F:protein-macromolecule adaptor activity"/>
    <property type="evidence" value="ECO:0007669"/>
    <property type="project" value="TreeGrafter"/>
</dbReference>
<dbReference type="GO" id="GO:0055003">
    <property type="term" value="P:cardiac myofibril assembly"/>
    <property type="evidence" value="ECO:0007669"/>
    <property type="project" value="TreeGrafter"/>
</dbReference>
<dbReference type="PaxDb" id="8022-A0A060XDW4"/>
<proteinExistence type="predicted"/>
<dbReference type="GO" id="GO:0060048">
    <property type="term" value="P:cardiac muscle contraction"/>
    <property type="evidence" value="ECO:0007669"/>
    <property type="project" value="TreeGrafter"/>
</dbReference>
<dbReference type="STRING" id="8022.A0A060XDW4"/>
<accession>A0A060XDW4</accession>
<dbReference type="Proteomes" id="UP000193380">
    <property type="component" value="Chromosome 3"/>
</dbReference>
<dbReference type="GO" id="GO:0055008">
    <property type="term" value="P:cardiac muscle tissue morphogenesis"/>
    <property type="evidence" value="ECO:0007669"/>
    <property type="project" value="TreeGrafter"/>
</dbReference>
<name>A0A060XDW4_ONCMY</name>
<dbReference type="GO" id="GO:0030241">
    <property type="term" value="P:skeletal muscle myosin thick filament assembly"/>
    <property type="evidence" value="ECO:0007669"/>
    <property type="project" value="TreeGrafter"/>
</dbReference>
<dbReference type="Pfam" id="PF09470">
    <property type="entry name" value="Telethonin"/>
    <property type="match status" value="1"/>
</dbReference>
<dbReference type="Gene3D" id="2.20.160.10">
    <property type="entry name" value="titin domain like"/>
    <property type="match status" value="1"/>
</dbReference>
<dbReference type="AlphaFoldDB" id="A0A060XDW4"/>
<dbReference type="PANTHER" id="PTHR15143:SF0">
    <property type="entry name" value="TELETHONIN"/>
    <property type="match status" value="1"/>
</dbReference>
<dbReference type="GO" id="GO:0070080">
    <property type="term" value="F:titin Z domain binding"/>
    <property type="evidence" value="ECO:0007669"/>
    <property type="project" value="TreeGrafter"/>
</dbReference>
<evidence type="ECO:0000313" key="1">
    <source>
        <dbReference type="EMBL" id="CDQ77646.1"/>
    </source>
</evidence>
<dbReference type="InterPro" id="IPR015667">
    <property type="entry name" value="Telethonin"/>
</dbReference>
<dbReference type="GO" id="GO:0030018">
    <property type="term" value="C:Z disc"/>
    <property type="evidence" value="ECO:0007669"/>
    <property type="project" value="TreeGrafter"/>
</dbReference>
<gene>
    <name evidence="1" type="ORF">GSONMT00040644001</name>
</gene>
<reference evidence="1 2" key="1">
    <citation type="journal article" date="2014" name="Nat. Commun.">
        <title>The rainbow trout genome provides novel insights into evolution after whole-genome duplication in vertebrates.</title>
        <authorList>
            <person name="Berthelot C."/>
            <person name="Brunet F."/>
            <person name="Chalopin D."/>
            <person name="Juanchich A."/>
            <person name="Bernard M."/>
            <person name="Noel B."/>
            <person name="Bento P."/>
            <person name="Da Silva C."/>
            <person name="Labadie K."/>
            <person name="Alberti A."/>
            <person name="Aury J.M."/>
            <person name="Louis A."/>
            <person name="Dehais P."/>
            <person name="Bardou P."/>
            <person name="Montfort J."/>
            <person name="Klopp C."/>
            <person name="Cabau C."/>
            <person name="Gaspin C."/>
            <person name="Thorgaard G.H."/>
            <person name="Boussaha M."/>
            <person name="Quillet E."/>
            <person name="Guyomard R."/>
            <person name="Galiana D."/>
            <person name="Bobe J."/>
            <person name="Volff J.N."/>
            <person name="Genet C."/>
            <person name="Wincker P."/>
            <person name="Jaillon O."/>
            <person name="Roest Crollius H."/>
            <person name="Guiguen Y."/>
        </authorList>
    </citation>
    <scope>NUCLEOTIDE SEQUENCE [LARGE SCALE GENOMIC DNA]</scope>
</reference>
<dbReference type="GO" id="GO:0030240">
    <property type="term" value="P:skeletal muscle thin filament assembly"/>
    <property type="evidence" value="ECO:0007669"/>
    <property type="project" value="TreeGrafter"/>
</dbReference>
<dbReference type="GO" id="GO:0003009">
    <property type="term" value="P:skeletal muscle contraction"/>
    <property type="evidence" value="ECO:0007669"/>
    <property type="project" value="TreeGrafter"/>
</dbReference>
<dbReference type="GO" id="GO:0035995">
    <property type="term" value="P:detection of muscle stretch"/>
    <property type="evidence" value="ECO:0007669"/>
    <property type="project" value="TreeGrafter"/>
</dbReference>
<dbReference type="PANTHER" id="PTHR15143">
    <property type="entry name" value="TELETHONIN"/>
    <property type="match status" value="1"/>
</dbReference>
<organism evidence="1 2">
    <name type="scientific">Oncorhynchus mykiss</name>
    <name type="common">Rainbow trout</name>
    <name type="synonym">Salmo gairdneri</name>
    <dbReference type="NCBI Taxonomy" id="8022"/>
    <lineage>
        <taxon>Eukaryota</taxon>
        <taxon>Metazoa</taxon>
        <taxon>Chordata</taxon>
        <taxon>Craniata</taxon>
        <taxon>Vertebrata</taxon>
        <taxon>Euteleostomi</taxon>
        <taxon>Actinopterygii</taxon>
        <taxon>Neopterygii</taxon>
        <taxon>Teleostei</taxon>
        <taxon>Protacanthopterygii</taxon>
        <taxon>Salmoniformes</taxon>
        <taxon>Salmonidae</taxon>
        <taxon>Salmoninae</taxon>
        <taxon>Oncorhynchus</taxon>
    </lineage>
</organism>
<dbReference type="EMBL" id="FR905251">
    <property type="protein sequence ID" value="CDQ77646.1"/>
    <property type="molecule type" value="Genomic_DNA"/>
</dbReference>
<dbReference type="GO" id="GO:0008307">
    <property type="term" value="F:structural constituent of muscle"/>
    <property type="evidence" value="ECO:0007669"/>
    <property type="project" value="TreeGrafter"/>
</dbReference>
<evidence type="ECO:0000313" key="2">
    <source>
        <dbReference type="Proteomes" id="UP000193380"/>
    </source>
</evidence>